<keyword evidence="3" id="KW-1185">Reference proteome</keyword>
<dbReference type="EMBL" id="OZ021738">
    <property type="protein sequence ID" value="CAK9320447.1"/>
    <property type="molecule type" value="Genomic_DNA"/>
</dbReference>
<gene>
    <name evidence="2" type="ORF">CITCOLO1_LOCUS12495</name>
</gene>
<evidence type="ECO:0000313" key="2">
    <source>
        <dbReference type="EMBL" id="CAK9320447.1"/>
    </source>
</evidence>
<organism evidence="2 3">
    <name type="scientific">Citrullus colocynthis</name>
    <name type="common">colocynth</name>
    <dbReference type="NCBI Taxonomy" id="252529"/>
    <lineage>
        <taxon>Eukaryota</taxon>
        <taxon>Viridiplantae</taxon>
        <taxon>Streptophyta</taxon>
        <taxon>Embryophyta</taxon>
        <taxon>Tracheophyta</taxon>
        <taxon>Spermatophyta</taxon>
        <taxon>Magnoliopsida</taxon>
        <taxon>eudicotyledons</taxon>
        <taxon>Gunneridae</taxon>
        <taxon>Pentapetalae</taxon>
        <taxon>rosids</taxon>
        <taxon>fabids</taxon>
        <taxon>Cucurbitales</taxon>
        <taxon>Cucurbitaceae</taxon>
        <taxon>Benincaseae</taxon>
        <taxon>Citrullus</taxon>
    </lineage>
</organism>
<protein>
    <submittedName>
        <fullName evidence="2">Uncharacterized protein</fullName>
    </submittedName>
</protein>
<accession>A0ABP0YJ01</accession>
<feature type="compositionally biased region" description="Basic residues" evidence="1">
    <location>
        <begin position="1"/>
        <end position="17"/>
    </location>
</feature>
<reference evidence="2 3" key="1">
    <citation type="submission" date="2024-03" db="EMBL/GenBank/DDBJ databases">
        <authorList>
            <person name="Gkanogiannis A."/>
            <person name="Becerra Lopez-Lavalle L."/>
        </authorList>
    </citation>
    <scope>NUCLEOTIDE SEQUENCE [LARGE SCALE GENOMIC DNA]</scope>
</reference>
<sequence length="144" mass="16396">MRNNGRGRGRGRVRNWKVNRMDPPPHRAAPPYTGKARCGEGFSNGHPRGKDKWTAADNDLLRLPLPYLESRALLLLPISEAYLSRNLKEIGWNLTPNIAELGFLINGKYMQTLQFHLLIVSPYDNGLFQTVLGTQHSRLHQLKK</sequence>
<name>A0ABP0YJ01_9ROSI</name>
<proteinExistence type="predicted"/>
<evidence type="ECO:0000256" key="1">
    <source>
        <dbReference type="SAM" id="MobiDB-lite"/>
    </source>
</evidence>
<evidence type="ECO:0000313" key="3">
    <source>
        <dbReference type="Proteomes" id="UP001642487"/>
    </source>
</evidence>
<dbReference type="Proteomes" id="UP001642487">
    <property type="component" value="Chromosome 4"/>
</dbReference>
<feature type="region of interest" description="Disordered" evidence="1">
    <location>
        <begin position="1"/>
        <end position="50"/>
    </location>
</feature>